<feature type="compositionally biased region" description="Basic and acidic residues" evidence="1">
    <location>
        <begin position="214"/>
        <end position="224"/>
    </location>
</feature>
<accession>A0ABV2JQK2</accession>
<evidence type="ECO:0000313" key="3">
    <source>
        <dbReference type="Proteomes" id="UP001549055"/>
    </source>
</evidence>
<dbReference type="Proteomes" id="UP001549055">
    <property type="component" value="Unassembled WGS sequence"/>
</dbReference>
<evidence type="ECO:0000256" key="1">
    <source>
        <dbReference type="SAM" id="MobiDB-lite"/>
    </source>
</evidence>
<dbReference type="RefSeq" id="WP_253366066.1">
    <property type="nucleotide sequence ID" value="NZ_JALJXU010000009.1"/>
</dbReference>
<protein>
    <submittedName>
        <fullName evidence="2">Uncharacterized protein</fullName>
    </submittedName>
</protein>
<name>A0ABV2JQK2_9STRE</name>
<comment type="caution">
    <text evidence="2">The sequence shown here is derived from an EMBL/GenBank/DDBJ whole genome shotgun (WGS) entry which is preliminary data.</text>
</comment>
<reference evidence="2 3" key="1">
    <citation type="submission" date="2024-06" db="EMBL/GenBank/DDBJ databases">
        <title>Genomic Encyclopedia of Type Strains, Phase IV (KMG-IV): sequencing the most valuable type-strain genomes for metagenomic binning, comparative biology and taxonomic classification.</title>
        <authorList>
            <person name="Goeker M."/>
        </authorList>
    </citation>
    <scope>NUCLEOTIDE SEQUENCE [LARGE SCALE GENOMIC DNA]</scope>
    <source>
        <strain evidence="2 3">DSM 15349</strain>
    </source>
</reference>
<proteinExistence type="predicted"/>
<sequence>MAGGILDVINIIDEAERSRQLGIIAKTKEAVAPKEGPATSDLAGGISAASDNIDEAECNRQLEAIANNKIETLKNDSTGIAISGSHKALNGAERIEIVRQADAITPALQGKEYDLYDINLYNAAGEKVQITAPVTVTIPTTKQATAVYYVLLDAAENLAISNATATSVSFEVSHFSEYAVVYGEAKLDVAPILSKVESVVTGKKVEISASTMPETEKEAKEADVAHISAESN</sequence>
<gene>
    <name evidence="2" type="ORF">ABID27_001903</name>
</gene>
<dbReference type="EMBL" id="JBEPMK010000008">
    <property type="protein sequence ID" value="MET3645254.1"/>
    <property type="molecule type" value="Genomic_DNA"/>
</dbReference>
<feature type="region of interest" description="Disordered" evidence="1">
    <location>
        <begin position="211"/>
        <end position="232"/>
    </location>
</feature>
<keyword evidence="3" id="KW-1185">Reference proteome</keyword>
<organism evidence="2 3">
    <name type="scientific">Streptococcus gallinaceus</name>
    <dbReference type="NCBI Taxonomy" id="165758"/>
    <lineage>
        <taxon>Bacteria</taxon>
        <taxon>Bacillati</taxon>
        <taxon>Bacillota</taxon>
        <taxon>Bacilli</taxon>
        <taxon>Lactobacillales</taxon>
        <taxon>Streptococcaceae</taxon>
        <taxon>Streptococcus</taxon>
    </lineage>
</organism>
<evidence type="ECO:0000313" key="2">
    <source>
        <dbReference type="EMBL" id="MET3645254.1"/>
    </source>
</evidence>